<proteinExistence type="predicted"/>
<feature type="compositionally biased region" description="Basic and acidic residues" evidence="1">
    <location>
        <begin position="68"/>
        <end position="82"/>
    </location>
</feature>
<dbReference type="EMBL" id="JAGYPE010000002">
    <property type="protein sequence ID" value="MBS4181731.1"/>
    <property type="molecule type" value="Genomic_DNA"/>
</dbReference>
<protein>
    <recommendedName>
        <fullName evidence="3">Multidrug transporter</fullName>
    </recommendedName>
</protein>
<sequence length="82" mass="9159">MTTSDRDHLDDGVDMTFEERRQDTLRRMSGSDEHDADPRVEVSEGEHGDVRIDVADSAAVRPGDAEATDPRTDEHQDPTAEH</sequence>
<evidence type="ECO:0000256" key="1">
    <source>
        <dbReference type="SAM" id="MobiDB-lite"/>
    </source>
</evidence>
<dbReference type="AlphaFoldDB" id="A0A942Y7W3"/>
<evidence type="ECO:0008006" key="3">
    <source>
        <dbReference type="Google" id="ProtNLM"/>
    </source>
</evidence>
<feature type="compositionally biased region" description="Basic and acidic residues" evidence="1">
    <location>
        <begin position="1"/>
        <end position="54"/>
    </location>
</feature>
<name>A0A942Y7W3_9BACI</name>
<comment type="caution">
    <text evidence="2">The sequence shown here is derived from an EMBL/GenBank/DDBJ whole genome shotgun (WGS) entry which is preliminary data.</text>
</comment>
<reference evidence="2" key="1">
    <citation type="submission" date="2021-05" db="EMBL/GenBank/DDBJ databases">
        <title>Novel Bacillus species.</title>
        <authorList>
            <person name="Liu G."/>
        </authorList>
    </citation>
    <scope>NUCLEOTIDE SEQUENCE</scope>
    <source>
        <strain evidence="2">FJAT-50051</strain>
    </source>
</reference>
<evidence type="ECO:0000313" key="2">
    <source>
        <dbReference type="EMBL" id="MBS4181731.1"/>
    </source>
</evidence>
<feature type="region of interest" description="Disordered" evidence="1">
    <location>
        <begin position="1"/>
        <end position="82"/>
    </location>
</feature>
<accession>A0A942Y7W3</accession>
<organism evidence="2">
    <name type="scientific">Neobacillus citreus</name>
    <dbReference type="NCBI Taxonomy" id="2833578"/>
    <lineage>
        <taxon>Bacteria</taxon>
        <taxon>Bacillati</taxon>
        <taxon>Bacillota</taxon>
        <taxon>Bacilli</taxon>
        <taxon>Bacillales</taxon>
        <taxon>Bacillaceae</taxon>
        <taxon>Neobacillus</taxon>
    </lineage>
</organism>
<gene>
    <name evidence="2" type="ORF">KHB02_10060</name>
</gene>